<reference evidence="6 7" key="1">
    <citation type="submission" date="2017-04" db="EMBL/GenBank/DDBJ databases">
        <authorList>
            <person name="Afonso C.L."/>
            <person name="Miller P.J."/>
            <person name="Scott M.A."/>
            <person name="Spackman E."/>
            <person name="Goraichik I."/>
            <person name="Dimitrov K.M."/>
            <person name="Suarez D.L."/>
            <person name="Swayne D.E."/>
        </authorList>
    </citation>
    <scope>NUCLEOTIDE SEQUENCE [LARGE SCALE GENOMIC DNA]</scope>
    <source>
        <strain evidence="6 7">USBA 355</strain>
    </source>
</reference>
<keyword evidence="2" id="KW-0677">Repeat</keyword>
<keyword evidence="3" id="KW-0325">Glycoprotein</keyword>
<evidence type="ECO:0000313" key="7">
    <source>
        <dbReference type="Proteomes" id="UP000192917"/>
    </source>
</evidence>
<evidence type="ECO:0000256" key="4">
    <source>
        <dbReference type="SAM" id="MobiDB-lite"/>
    </source>
</evidence>
<protein>
    <submittedName>
        <fullName evidence="6">Cadherin-like</fullName>
    </submittedName>
</protein>
<dbReference type="PROSITE" id="PS50268">
    <property type="entry name" value="CADHERIN_2"/>
    <property type="match status" value="4"/>
</dbReference>
<evidence type="ECO:0000259" key="5">
    <source>
        <dbReference type="PROSITE" id="PS50268"/>
    </source>
</evidence>
<dbReference type="GO" id="GO:0016020">
    <property type="term" value="C:membrane"/>
    <property type="evidence" value="ECO:0007669"/>
    <property type="project" value="InterPro"/>
</dbReference>
<feature type="compositionally biased region" description="Polar residues" evidence="4">
    <location>
        <begin position="1451"/>
        <end position="1462"/>
    </location>
</feature>
<dbReference type="InterPro" id="IPR002126">
    <property type="entry name" value="Cadherin-like_dom"/>
</dbReference>
<dbReference type="PANTHER" id="PTHR45739:SF8">
    <property type="entry name" value="FRAS1-RELATED EXTRACELLULAR MATRIX PROTEIN 1"/>
    <property type="match status" value="1"/>
</dbReference>
<feature type="compositionally biased region" description="Polar residues" evidence="4">
    <location>
        <begin position="1473"/>
        <end position="1482"/>
    </location>
</feature>
<dbReference type="PANTHER" id="PTHR45739">
    <property type="entry name" value="MATRIX PROTEIN, PUTATIVE-RELATED"/>
    <property type="match status" value="1"/>
</dbReference>
<dbReference type="Pfam" id="PF16184">
    <property type="entry name" value="Cadherin_3"/>
    <property type="match status" value="7"/>
</dbReference>
<sequence>MSGGHVDLRFTPASNRDSNATFRYVVVDPADSSLHSTASTATVTIHAVNDAPDLGGNAILAPIAEDISSTANHGSSVADLLTGSGYTDVDSGALGGVAVVGADDGSGGGTWQFSTDDGTTWTGIVSPSDGSAVLLANDGHTYVRFQPNADFNGTVTLTLRAWDQTSGSNGETVAISSTGGDSAFGVSSRTATQVVTAVNDAPVHSDTSTVVLPPIVEDVSDIDNAGFAVASLITINGQDRATDVDGDSLGIAVTALGGLSGTWQYSTDGTHWSDVGPVSESQALLLSSAAKLRFRPDSNLSGEATLTYVVWDGSLGTIGTKVDASTRGNATPFSLASATASQPVTPVNDAPSVSAASVSFAENQTYTLQLTDLVASDPDNTSEQLIFRVESLPSNVRITKTIGGTDVTATIGALFSYQDVVDGLIKFRYSGSNLSSDYSAGFTYSVRDGAGGELTAQAFTVHVTDVNAAISVSSTAISVNERIGPEATDYSTVALTAADADGDASLITYTLNSLPNGAVGRLVIDKGAGYVDAVIGDTITQAAVNAGKLRFIQTGAEPEGALASTSFSVSVTDGNTHLTPSTAGPTTVTLNVAAVNDPPAQSGVSSTMFTVDEGGSATIGGHGAGQVNLDIADPDSVRARVTYTVMTGPSKGALYLDGVRLGDGATFTQADVDSGKLLYRHDGAEPDSNPSTADDSFTYKMRDGDGAAVDGTFDINVTPLNDPTVDTIGRISQLVGSSSTLSGSTLTFTDADTAAGAITYTITGGVPANAQFELSTNAGVAVTSFTQADIDAGHVVFVSSALATAGSYAATFTVSDGTTTSQAQVLPIVLLTQSQVDSSTGGGSATTAGGNSPGLSANSQLIVSEGSAGNVIASSYLAAGDGDTAAAGLTYTVTTATAHGTLYRNGVALTVNSTFTQADIDGGLITYSHDGSETTSDSFVFSVSDGDANTPDATGRTFSMLVTPVNDQPDITQSSTTLSLAEADDVATVYTSKDLSGIDNAVALTSANFSPVDPDSSATQLVYVIDQLPGGGSIRVWDSANSVWVALAAGDRFTPSQVTAGEVAYFHDPNSEPDAATDLVKVRLTDQASNVPGGGESTSAQYTLNFSVSNVNDAPLTSGSSFTVAEGGTQVLGTALIHASDSDDATSTLTYKVESLPSHGTVEINGVAATAGATFTYAQLTGGLVTYVHDSSENFTDSFTYSATDPHSALGNTSTVSISVTPVNDTPTIVTNSGLPGTVSYEGETATITTAMLNITDPDNSSTQVQIRLTSAVQYGRLVLDDGSSQKTLGVGSAFTLADLAANKIKYIHDNSENHTDGFNFTVSDGSGGSEPSATFNINVGPVNDSPVLTAPTSVTVNEDTSVVITGFSVSDIDVSQTTNGTLTLTFGVAHGTLQLVSQSSDGTSGTFSVSGNGTGTLTVTGTVAELTTALGSGVRYQGTQDFNDLRGSESMSVTLSDNGNSGRDPGDGNSPAIVNTPDTGTSSTQVASASVAIAVRPVNDKPGMTYDGSDFDGQTVSLSVNEDTNLALSGIVVTDIEAQYPEANGVNDGTLQVTLTASNGTLIVQNSGLSAAVVSGSGGSAVTVAGSKAQIDAMLASGNLVYRAAQDYNGSATITVATSDRGNEGAGGILTATGTLALTVNAVNDPPVVNTPPAITTPNKAQIAEDGSFTFSGSNQVTVGDVDAGANLKVTLTLSNLGNENSVQGSSPGILTLATTSSVTVTGNGSGTVVLTGTATAINAAMNGMVYTPASNDYGTFRLTVLADDQGNTGSGGAQTASSDIDIRVTSVDDAPVVSVNGSALSGTASSNAGIVVLAEDAGWVDVKDGSGHPIVVSDVDLAEDGASSTLTVTVSLPSSNGDLRFDADPTGDGVSVDSVTGLGTTAGFTSVTISGTAAQVNAALARLEYQPDTNFNTQYGSPKSETLRIVVDDNGHSAPTVDGVAGSGAPQSVTRDLPITVSAVNDAPVLTTAGGTTFAYPATENAALSITGLSVADVDVARGEGSQSNPLQVTLSAGASGASLTLGTTTGLAFSSGSNGGQSFTIQGTAAEINAALATLTYRSGEDPGTSDTITVTLSDRGNRGSGGTLTDSATLDITGITPQNDAPVITRPATVTATEDVSFAFTGADAISISDVDARSNAVDVTLSVPEGTLTLGSTSNVSFQAGSNGSGSMTIRGTVSDLNAALATLSYLGASNRNSQNIGGTVALSVSVDDRGYGENNGAAGSSGTDSKSVAITLTPVNDAPDVAAATGSFTIGENTTTAITGVSVADAADVDNSGYTTAQVTLGATYGSLDFTSATSGVTATGAGSHSVTLTGTIADLNTALAKLTYTPDTDYTGSDSISLAISDRGNVGSGNVLTDSASIALTVGGANDAPVFGGPTTASVSEDATLTFSSGNGNQITLADADSPTQDVMVRITVTNGTATLGTTSGLDFAFTETTNAFGADGGTTSGSGDGTGDTTMTFKGTLAEINAALNGLQYKPTGDFNGPATVTILVNDLGNTGTGGAQEVTRTVDVTVGAVNDAPVASGSATLSAIAENSADPSGATVASLVTASFDDSTDTVSGGSSANALAGVAIVGNAASGSEGVWQYSTDSGAHWTAVGSPSSSSALLLSGSTLVRFLPASNFNGTPGSLSVKLIDDSSGAVTSGGTVDLSGGSATGGTTVYSSGSVAIGTSVTGVNNAPVASDASLTTAEDATGGGSTVATLFASSFDDSADEVTSGSGGSHANTLAGVAIVGNAATSTQGVWQYDSGSGWTDIGTRADGNALVLKTTDSIRFVPAADWNGTPGSLSFRVIDNSSGAVTTGTQDISSATGGITAISGNAATLSGSVTAVNDAPVASGSATLTSVPEDASSPGGATLS</sequence>
<dbReference type="PROSITE" id="PS51854">
    <property type="entry name" value="CSPG"/>
    <property type="match status" value="5"/>
</dbReference>
<feature type="region of interest" description="Disordered" evidence="4">
    <location>
        <begin position="1451"/>
        <end position="1486"/>
    </location>
</feature>
<organism evidence="6 7">
    <name type="scientific">Tistlia consotensis USBA 355</name>
    <dbReference type="NCBI Taxonomy" id="560819"/>
    <lineage>
        <taxon>Bacteria</taxon>
        <taxon>Pseudomonadati</taxon>
        <taxon>Pseudomonadota</taxon>
        <taxon>Alphaproteobacteria</taxon>
        <taxon>Rhodospirillales</taxon>
        <taxon>Rhodovibrionaceae</taxon>
        <taxon>Tistlia</taxon>
    </lineage>
</organism>
<evidence type="ECO:0000256" key="1">
    <source>
        <dbReference type="ARBA" id="ARBA00022729"/>
    </source>
</evidence>
<accession>A0A1Y6CDM4</accession>
<dbReference type="EMBL" id="FWZX01000022">
    <property type="protein sequence ID" value="SMF58268.1"/>
    <property type="molecule type" value="Genomic_DNA"/>
</dbReference>
<dbReference type="Proteomes" id="UP000192917">
    <property type="component" value="Unassembled WGS sequence"/>
</dbReference>
<dbReference type="GO" id="GO:0005509">
    <property type="term" value="F:calcium ion binding"/>
    <property type="evidence" value="ECO:0007669"/>
    <property type="project" value="InterPro"/>
</dbReference>
<feature type="domain" description="Cadherin" evidence="5">
    <location>
        <begin position="471"/>
        <end position="601"/>
    </location>
</feature>
<dbReference type="STRING" id="560819.SAMN05428998_1221"/>
<gene>
    <name evidence="6" type="ORF">SAMN05428998_1221</name>
</gene>
<evidence type="ECO:0000256" key="2">
    <source>
        <dbReference type="ARBA" id="ARBA00022737"/>
    </source>
</evidence>
<dbReference type="InterPro" id="IPR039005">
    <property type="entry name" value="CSPG_rpt"/>
</dbReference>
<feature type="domain" description="Cadherin" evidence="5">
    <location>
        <begin position="1128"/>
        <end position="1229"/>
    </location>
</feature>
<proteinExistence type="predicted"/>
<keyword evidence="1" id="KW-0732">Signal</keyword>
<dbReference type="RefSeq" id="WP_143596308.1">
    <property type="nucleotide sequence ID" value="NZ_FWZX01000022.1"/>
</dbReference>
<dbReference type="InterPro" id="IPR051561">
    <property type="entry name" value="FRAS1_ECM"/>
</dbReference>
<evidence type="ECO:0000256" key="3">
    <source>
        <dbReference type="ARBA" id="ARBA00023180"/>
    </source>
</evidence>
<dbReference type="GO" id="GO:0009653">
    <property type="term" value="P:anatomical structure morphogenesis"/>
    <property type="evidence" value="ECO:0007669"/>
    <property type="project" value="TreeGrafter"/>
</dbReference>
<evidence type="ECO:0000313" key="6">
    <source>
        <dbReference type="EMBL" id="SMF58268.1"/>
    </source>
</evidence>
<feature type="non-terminal residue" evidence="6">
    <location>
        <position position="2863"/>
    </location>
</feature>
<dbReference type="GO" id="GO:0007156">
    <property type="term" value="P:homophilic cell adhesion via plasma membrane adhesion molecules"/>
    <property type="evidence" value="ECO:0007669"/>
    <property type="project" value="InterPro"/>
</dbReference>
<name>A0A1Y6CDM4_9PROT</name>
<feature type="domain" description="Cadherin" evidence="5">
    <location>
        <begin position="972"/>
        <end position="1117"/>
    </location>
</feature>
<feature type="domain" description="Cadherin" evidence="5">
    <location>
        <begin position="1656"/>
        <end position="1795"/>
    </location>
</feature>
<keyword evidence="7" id="KW-1185">Reference proteome</keyword>